<evidence type="ECO:0008006" key="4">
    <source>
        <dbReference type="Google" id="ProtNLM"/>
    </source>
</evidence>
<dbReference type="SUPFAM" id="SSF53474">
    <property type="entry name" value="alpha/beta-Hydrolases"/>
    <property type="match status" value="1"/>
</dbReference>
<dbReference type="Pfam" id="PF00756">
    <property type="entry name" value="Esterase"/>
    <property type="match status" value="1"/>
</dbReference>
<dbReference type="Gene3D" id="3.40.50.1820">
    <property type="entry name" value="alpha/beta hydrolase"/>
    <property type="match status" value="1"/>
</dbReference>
<proteinExistence type="predicted"/>
<comment type="caution">
    <text evidence="2">The sequence shown here is derived from an EMBL/GenBank/DDBJ whole genome shotgun (WGS) entry which is preliminary data.</text>
</comment>
<dbReference type="EMBL" id="AZHX01000144">
    <property type="protein sequence ID" value="ETX08738.1"/>
    <property type="molecule type" value="Genomic_DNA"/>
</dbReference>
<organism evidence="2 3">
    <name type="scientific">Candidatus Entotheonella gemina</name>
    <dbReference type="NCBI Taxonomy" id="1429439"/>
    <lineage>
        <taxon>Bacteria</taxon>
        <taxon>Pseudomonadati</taxon>
        <taxon>Nitrospinota/Tectimicrobiota group</taxon>
        <taxon>Candidatus Tectimicrobiota</taxon>
        <taxon>Candidatus Entotheonellia</taxon>
        <taxon>Candidatus Entotheonellales</taxon>
        <taxon>Candidatus Entotheonellaceae</taxon>
        <taxon>Candidatus Entotheonella</taxon>
    </lineage>
</organism>
<dbReference type="InterPro" id="IPR050583">
    <property type="entry name" value="Mycobacterial_A85_antigen"/>
</dbReference>
<evidence type="ECO:0000313" key="2">
    <source>
        <dbReference type="EMBL" id="ETX08738.1"/>
    </source>
</evidence>
<dbReference type="InterPro" id="IPR000801">
    <property type="entry name" value="Esterase-like"/>
</dbReference>
<protein>
    <recommendedName>
        <fullName evidence="4">Esterase</fullName>
    </recommendedName>
</protein>
<gene>
    <name evidence="2" type="ORF">ETSY2_03635</name>
</gene>
<sequence length="291" mass="32019">MAQAYLSIARIVLGIIVALALIGCEEGGEMNSPDSTPVSPIAQYRLTTDRLFSQYVEEDYDLLLYLPPGHDQTHDSFPVVYALDMAFQSQQQAIDATLATLAQDVIVVGLGNPDDRDRDYTPDRGSTTPEGHGGAANFYNFLVFELLPYIDANYHTDVDNRTLIGHSYGGLFTLFALFSEGLDQRHFNAFIASSPTIGFAAELLADMEAAMFERSRDLPVTLHLSTGQEGPLTNECQAMAALLVSRGYNHFLLMMSEFPASHMGNIKPSYRQGLQLVYGIKPAPRAPFPRS</sequence>
<dbReference type="PANTHER" id="PTHR48098:SF6">
    <property type="entry name" value="FERRI-BACILLIBACTIN ESTERASE BESA"/>
    <property type="match status" value="1"/>
</dbReference>
<feature type="compositionally biased region" description="Basic and acidic residues" evidence="1">
    <location>
        <begin position="113"/>
        <end position="122"/>
    </location>
</feature>
<dbReference type="AlphaFoldDB" id="W4MEV5"/>
<evidence type="ECO:0000256" key="1">
    <source>
        <dbReference type="SAM" id="MobiDB-lite"/>
    </source>
</evidence>
<evidence type="ECO:0000313" key="3">
    <source>
        <dbReference type="Proteomes" id="UP000019140"/>
    </source>
</evidence>
<keyword evidence="3" id="KW-1185">Reference proteome</keyword>
<name>W4MEV5_9BACT</name>
<feature type="region of interest" description="Disordered" evidence="1">
    <location>
        <begin position="113"/>
        <end position="132"/>
    </location>
</feature>
<dbReference type="HOGENOM" id="CLU_039834_3_2_7"/>
<dbReference type="PANTHER" id="PTHR48098">
    <property type="entry name" value="ENTEROCHELIN ESTERASE-RELATED"/>
    <property type="match status" value="1"/>
</dbReference>
<accession>W4MEV5</accession>
<dbReference type="Proteomes" id="UP000019140">
    <property type="component" value="Unassembled WGS sequence"/>
</dbReference>
<dbReference type="InterPro" id="IPR029058">
    <property type="entry name" value="AB_hydrolase_fold"/>
</dbReference>
<reference evidence="2 3" key="1">
    <citation type="journal article" date="2014" name="Nature">
        <title>An environmental bacterial taxon with a large and distinct metabolic repertoire.</title>
        <authorList>
            <person name="Wilson M.C."/>
            <person name="Mori T."/>
            <person name="Ruckert C."/>
            <person name="Uria A.R."/>
            <person name="Helf M.J."/>
            <person name="Takada K."/>
            <person name="Gernert C."/>
            <person name="Steffens U.A."/>
            <person name="Heycke N."/>
            <person name="Schmitt S."/>
            <person name="Rinke C."/>
            <person name="Helfrich E.J."/>
            <person name="Brachmann A.O."/>
            <person name="Gurgui C."/>
            <person name="Wakimoto T."/>
            <person name="Kracht M."/>
            <person name="Crusemann M."/>
            <person name="Hentschel U."/>
            <person name="Abe I."/>
            <person name="Matsunaga S."/>
            <person name="Kalinowski J."/>
            <person name="Takeyama H."/>
            <person name="Piel J."/>
        </authorList>
    </citation>
    <scope>NUCLEOTIDE SEQUENCE [LARGE SCALE GENOMIC DNA]</scope>
    <source>
        <strain evidence="3">TSY2</strain>
    </source>
</reference>